<name>A0A1L0C2I7_9GAMM</name>
<dbReference type="Proteomes" id="UP000183794">
    <property type="component" value="Unassembled WGS sequence"/>
</dbReference>
<organism evidence="2 4">
    <name type="scientific">Moritella viscosa</name>
    <dbReference type="NCBI Taxonomy" id="80854"/>
    <lineage>
        <taxon>Bacteria</taxon>
        <taxon>Pseudomonadati</taxon>
        <taxon>Pseudomonadota</taxon>
        <taxon>Gammaproteobacteria</taxon>
        <taxon>Alteromonadales</taxon>
        <taxon>Moritellaceae</taxon>
        <taxon>Moritella</taxon>
    </lineage>
</organism>
<proteinExistence type="predicted"/>
<dbReference type="EMBL" id="FPLJ01000080">
    <property type="protein sequence ID" value="SGY98851.1"/>
    <property type="molecule type" value="Genomic_DNA"/>
</dbReference>
<evidence type="ECO:0000313" key="4">
    <source>
        <dbReference type="Proteomes" id="UP000183794"/>
    </source>
</evidence>
<keyword evidence="3" id="KW-1185">Reference proteome</keyword>
<evidence type="ECO:0000313" key="3">
    <source>
        <dbReference type="Proteomes" id="UP000182660"/>
    </source>
</evidence>
<accession>A0A1L0C2I7</accession>
<reference evidence="1 3" key="2">
    <citation type="submission" date="2016-11" db="EMBL/GenBank/DDBJ databases">
        <authorList>
            <person name="Klemetsen T."/>
        </authorList>
    </citation>
    <scope>NUCLEOTIDE SEQUENCE [LARGE SCALE GENOMIC DNA]</scope>
    <source>
        <strain evidence="1">MT 2528</strain>
    </source>
</reference>
<dbReference type="AlphaFoldDB" id="A0A1L0C2I7"/>
<protein>
    <submittedName>
        <fullName evidence="2">Uncharacterized protein</fullName>
    </submittedName>
</protein>
<evidence type="ECO:0000313" key="2">
    <source>
        <dbReference type="EMBL" id="SGZ13431.1"/>
    </source>
</evidence>
<dbReference type="EMBL" id="FPLD01000109">
    <property type="protein sequence ID" value="SGZ13431.1"/>
    <property type="molecule type" value="Genomic_DNA"/>
</dbReference>
<dbReference type="Proteomes" id="UP000182660">
    <property type="component" value="Unassembled WGS sequence"/>
</dbReference>
<sequence>MTFLTVPILTSLSGTCNNTAHNSNVIMLNIYLPATLEQAGREAVFTHNPHYAKS</sequence>
<reference evidence="2 4" key="1">
    <citation type="submission" date="2016-11" db="EMBL/GenBank/DDBJ databases">
        <authorList>
            <person name="Jaros S."/>
            <person name="Januszkiewicz K."/>
            <person name="Wedrychowicz H."/>
        </authorList>
    </citation>
    <scope>NUCLEOTIDE SEQUENCE [LARGE SCALE GENOMIC DNA]</scope>
    <source>
        <strain evidence="2">NVI 5450</strain>
    </source>
</reference>
<evidence type="ECO:0000313" key="1">
    <source>
        <dbReference type="EMBL" id="SGY98851.1"/>
    </source>
</evidence>
<gene>
    <name evidence="1" type="ORF">MT2528_3722</name>
    <name evidence="2" type="ORF">NVI5450_3931</name>
</gene>